<gene>
    <name evidence="1" type="ORF">A7K91_07000</name>
</gene>
<evidence type="ECO:0008006" key="3">
    <source>
        <dbReference type="Google" id="ProtNLM"/>
    </source>
</evidence>
<comment type="caution">
    <text evidence="1">The sequence shown here is derived from an EMBL/GenBank/DDBJ whole genome shotgun (WGS) entry which is preliminary data.</text>
</comment>
<organism evidence="1 2">
    <name type="scientific">Paenibacillus oryzae</name>
    <dbReference type="NCBI Taxonomy" id="1844972"/>
    <lineage>
        <taxon>Bacteria</taxon>
        <taxon>Bacillati</taxon>
        <taxon>Bacillota</taxon>
        <taxon>Bacilli</taxon>
        <taxon>Bacillales</taxon>
        <taxon>Paenibacillaceae</taxon>
        <taxon>Paenibacillus</taxon>
    </lineage>
</organism>
<sequence>MTKFEPKSITALSIVQWQSLIADCAEKAASSPYQANYSNEVRSLVRPFMTELTIEETWLFELNVGLCLLHKQAPGSHTGYFAHMTTSETILAIEKHLHSGLQAEIAVKQQARLLETAAYIRKTAIEEESAPPAYLDIYVELWITYISPMADNDGLFTEELARLTESAKTANTATIEGSQRNTGISAASEAARTKTGAAAGTGAAFGSGQEKKANGLFAYVARAWMRFWLGEDQEAWRLLEAAERHRIKPAQVLRFLRLLKDTSQWSRLETWLSHCATERIGRSYGSVEEYGRYWDAVVEQLPEAEEKMWGAIMSLLPYSSSLYEEKLMRFGRWRQWVDYQLSLGSDPLDFRVKDLQSIEKGAPETLLPFYHQGAEKYLLLKNRDGYKRAVKLLKRLAKLYKKLKREQQWEAYIDSFARRHSRLRALQEELRKGGLIP</sequence>
<keyword evidence="2" id="KW-1185">Reference proteome</keyword>
<dbReference type="RefSeq" id="WP_068681621.1">
    <property type="nucleotide sequence ID" value="NZ_LYPA01000045.1"/>
</dbReference>
<name>A0A1A5YM52_9BACL</name>
<reference evidence="1 2" key="1">
    <citation type="submission" date="2016-05" db="EMBL/GenBank/DDBJ databases">
        <title>Paenibacillus oryzae. sp. nov., isolated from the rice root.</title>
        <authorList>
            <person name="Zhang J."/>
            <person name="Zhang X."/>
        </authorList>
    </citation>
    <scope>NUCLEOTIDE SEQUENCE [LARGE SCALE GENOMIC DNA]</scope>
    <source>
        <strain evidence="1 2">1DrF-4</strain>
    </source>
</reference>
<protein>
    <recommendedName>
        <fullName evidence="3">SWIM-type domain-containing protein</fullName>
    </recommendedName>
</protein>
<dbReference type="Proteomes" id="UP000092024">
    <property type="component" value="Unassembled WGS sequence"/>
</dbReference>
<evidence type="ECO:0000313" key="1">
    <source>
        <dbReference type="EMBL" id="OBR66692.1"/>
    </source>
</evidence>
<dbReference type="AlphaFoldDB" id="A0A1A5YM52"/>
<dbReference type="EMBL" id="LYPA01000045">
    <property type="protein sequence ID" value="OBR66692.1"/>
    <property type="molecule type" value="Genomic_DNA"/>
</dbReference>
<dbReference type="OrthoDB" id="7593573at2"/>
<accession>A0A1A5YM52</accession>
<proteinExistence type="predicted"/>
<evidence type="ECO:0000313" key="2">
    <source>
        <dbReference type="Proteomes" id="UP000092024"/>
    </source>
</evidence>
<dbReference type="STRING" id="1844972.A7K91_07000"/>